<proteinExistence type="predicted"/>
<dbReference type="AlphaFoldDB" id="A0AAE0FXX1"/>
<evidence type="ECO:0000256" key="1">
    <source>
        <dbReference type="SAM" id="MobiDB-lite"/>
    </source>
</evidence>
<dbReference type="EMBL" id="LGRX02012234">
    <property type="protein sequence ID" value="KAK3267732.1"/>
    <property type="molecule type" value="Genomic_DNA"/>
</dbReference>
<gene>
    <name evidence="2" type="ORF">CYMTET_23731</name>
</gene>
<comment type="caution">
    <text evidence="2">The sequence shown here is derived from an EMBL/GenBank/DDBJ whole genome shotgun (WGS) entry which is preliminary data.</text>
</comment>
<keyword evidence="3" id="KW-1185">Reference proteome</keyword>
<evidence type="ECO:0000313" key="3">
    <source>
        <dbReference type="Proteomes" id="UP001190700"/>
    </source>
</evidence>
<reference evidence="2 3" key="1">
    <citation type="journal article" date="2015" name="Genome Biol. Evol.">
        <title>Comparative Genomics of a Bacterivorous Green Alga Reveals Evolutionary Causalities and Consequences of Phago-Mixotrophic Mode of Nutrition.</title>
        <authorList>
            <person name="Burns J.A."/>
            <person name="Paasch A."/>
            <person name="Narechania A."/>
            <person name="Kim E."/>
        </authorList>
    </citation>
    <scope>NUCLEOTIDE SEQUENCE [LARGE SCALE GENOMIC DNA]</scope>
    <source>
        <strain evidence="2 3">PLY_AMNH</strain>
    </source>
</reference>
<sequence>MSLPGAPLEPETDLLDATFIEDDDVHAPLGANVESSIYEDDEATDDEADEEYEKSEENEYTAEEWEAWEASHDVHEHDTNPDHQL</sequence>
<accession>A0AAE0FXX1</accession>
<name>A0AAE0FXX1_9CHLO</name>
<organism evidence="2 3">
    <name type="scientific">Cymbomonas tetramitiformis</name>
    <dbReference type="NCBI Taxonomy" id="36881"/>
    <lineage>
        <taxon>Eukaryota</taxon>
        <taxon>Viridiplantae</taxon>
        <taxon>Chlorophyta</taxon>
        <taxon>Pyramimonadophyceae</taxon>
        <taxon>Pyramimonadales</taxon>
        <taxon>Pyramimonadaceae</taxon>
        <taxon>Cymbomonas</taxon>
    </lineage>
</organism>
<feature type="compositionally biased region" description="Acidic residues" evidence="1">
    <location>
        <begin position="37"/>
        <end position="62"/>
    </location>
</feature>
<protein>
    <submittedName>
        <fullName evidence="2">Uncharacterized protein</fullName>
    </submittedName>
</protein>
<dbReference type="Proteomes" id="UP001190700">
    <property type="component" value="Unassembled WGS sequence"/>
</dbReference>
<feature type="region of interest" description="Disordered" evidence="1">
    <location>
        <begin position="27"/>
        <end position="62"/>
    </location>
</feature>
<evidence type="ECO:0000313" key="2">
    <source>
        <dbReference type="EMBL" id="KAK3267732.1"/>
    </source>
</evidence>